<keyword evidence="8" id="KW-1133">Transmembrane helix</keyword>
<evidence type="ECO:0000256" key="5">
    <source>
        <dbReference type="ARBA" id="ARBA00022519"/>
    </source>
</evidence>
<evidence type="ECO:0000256" key="9">
    <source>
        <dbReference type="ARBA" id="ARBA00023136"/>
    </source>
</evidence>
<sequence length="324" mass="35682">MRRQRGVALITVLLVVAVVTVVCSGLIARQQLAIRSSSNMLIQRQAWHYAQGGEALAKALLLRDLRQGETGPTVDHLGEPWAAPLKTFALDEGGELRVRIEDLSGRFNLNSLVREGRLDRAAFERFQRLLRRLNIGAPYAGRLRDWLDFDEQVSVLNGAEDNDYLLLKPPYRAANRPLADVSELRLLLGMREQDYRLLLPYVSALPPEAPLNVNTASVLVLSSLAEELSPDVALALAATRGARGFRTLDEFFAQLGPAAQQVTARSLAVGSQFFQVISEVEMGTRRQVLVSLLQRGNDGRVRVLARDLGQPGLSPIASKGRSDD</sequence>
<dbReference type="InterPro" id="IPR005628">
    <property type="entry name" value="GspK"/>
</dbReference>
<keyword evidence="6" id="KW-0812">Transmembrane</keyword>
<comment type="similarity">
    <text evidence="2 10">Belongs to the GSP K family.</text>
</comment>
<keyword evidence="4 10" id="KW-1003">Cell membrane</keyword>
<evidence type="ECO:0000256" key="8">
    <source>
        <dbReference type="ARBA" id="ARBA00022989"/>
    </source>
</evidence>
<protein>
    <recommendedName>
        <fullName evidence="10">Type II secretion system protein K</fullName>
    </recommendedName>
</protein>
<evidence type="ECO:0000256" key="6">
    <source>
        <dbReference type="ARBA" id="ARBA00022692"/>
    </source>
</evidence>
<dbReference type="Pfam" id="PF03934">
    <property type="entry name" value="T2SSK"/>
    <property type="match status" value="1"/>
</dbReference>
<evidence type="ECO:0000256" key="7">
    <source>
        <dbReference type="ARBA" id="ARBA00022927"/>
    </source>
</evidence>
<feature type="domain" description="T2SS protein K first SAM-like" evidence="12">
    <location>
        <begin position="105"/>
        <end position="206"/>
    </location>
</feature>
<evidence type="ECO:0000313" key="14">
    <source>
        <dbReference type="Proteomes" id="UP000611945"/>
    </source>
</evidence>
<keyword evidence="5 10" id="KW-0997">Cell inner membrane</keyword>
<dbReference type="NCBIfam" id="NF037980">
    <property type="entry name" value="T2SS_GspK"/>
    <property type="match status" value="1"/>
</dbReference>
<keyword evidence="3 10" id="KW-0813">Transport</keyword>
<feature type="domain" description="T2SS protein K second SAM-like" evidence="11">
    <location>
        <begin position="211"/>
        <end position="263"/>
    </location>
</feature>
<reference evidence="13 14" key="1">
    <citation type="submission" date="2020-08" db="EMBL/GenBank/DDBJ databases">
        <title>A Genomic Blueprint of the Chicken Gut Microbiome.</title>
        <authorList>
            <person name="Gilroy R."/>
            <person name="Ravi A."/>
            <person name="Getino M."/>
            <person name="Pursley I."/>
            <person name="Horton D.L."/>
            <person name="Alikhan N.-F."/>
            <person name="Baker D."/>
            <person name="Gharbi K."/>
            <person name="Hall N."/>
            <person name="Watson M."/>
            <person name="Adriaenssens E.M."/>
            <person name="Foster-Nyarko E."/>
            <person name="Jarju S."/>
            <person name="Secka A."/>
            <person name="Antonio M."/>
            <person name="Oren A."/>
            <person name="Chaudhuri R."/>
            <person name="La Ragione R.M."/>
            <person name="Hildebrand F."/>
            <person name="Pallen M.J."/>
        </authorList>
    </citation>
    <scope>NUCLEOTIDE SEQUENCE [LARGE SCALE GENOMIC DNA]</scope>
    <source>
        <strain evidence="13 14">Sa2CUA2</strain>
    </source>
</reference>
<dbReference type="InterPro" id="IPR049031">
    <property type="entry name" value="T2SSK_SAM-like_1st"/>
</dbReference>
<keyword evidence="9 10" id="KW-0472">Membrane</keyword>
<comment type="caution">
    <text evidence="13">The sequence shown here is derived from an EMBL/GenBank/DDBJ whole genome shotgun (WGS) entry which is preliminary data.</text>
</comment>
<dbReference type="SUPFAM" id="SSF158544">
    <property type="entry name" value="GspK insert domain-like"/>
    <property type="match status" value="1"/>
</dbReference>
<dbReference type="SUPFAM" id="SSF54523">
    <property type="entry name" value="Pili subunits"/>
    <property type="match status" value="1"/>
</dbReference>
<evidence type="ECO:0000256" key="3">
    <source>
        <dbReference type="ARBA" id="ARBA00022448"/>
    </source>
</evidence>
<evidence type="ECO:0000259" key="11">
    <source>
        <dbReference type="Pfam" id="PF03934"/>
    </source>
</evidence>
<dbReference type="EMBL" id="JACSQG010000003">
    <property type="protein sequence ID" value="MBD7977383.1"/>
    <property type="molecule type" value="Genomic_DNA"/>
</dbReference>
<dbReference type="PANTHER" id="PTHR38831">
    <property type="entry name" value="TYPE II SECRETION SYSTEM PROTEIN K"/>
    <property type="match status" value="1"/>
</dbReference>
<accession>A0ABR8TPH6</accession>
<gene>
    <name evidence="13" type="primary">gspK</name>
    <name evidence="13" type="ORF">H9642_09280</name>
</gene>
<keyword evidence="14" id="KW-1185">Reference proteome</keyword>
<evidence type="ECO:0000256" key="4">
    <source>
        <dbReference type="ARBA" id="ARBA00022475"/>
    </source>
</evidence>
<dbReference type="InterPro" id="IPR038072">
    <property type="entry name" value="GspK_central_sf"/>
</dbReference>
<proteinExistence type="inferred from homology"/>
<name>A0ABR8TPH6_9PSED</name>
<dbReference type="PANTHER" id="PTHR38831:SF1">
    <property type="entry name" value="TYPE II SECRETION SYSTEM PROTEIN K-RELATED"/>
    <property type="match status" value="1"/>
</dbReference>
<dbReference type="PIRSF" id="PIRSF002786">
    <property type="entry name" value="XcpX"/>
    <property type="match status" value="1"/>
</dbReference>
<dbReference type="InterPro" id="IPR049179">
    <property type="entry name" value="T2SSK_SAM-like_2nd"/>
</dbReference>
<dbReference type="Gene3D" id="1.10.40.60">
    <property type="entry name" value="EpsJ-like"/>
    <property type="match status" value="2"/>
</dbReference>
<evidence type="ECO:0000256" key="10">
    <source>
        <dbReference type="PIRNR" id="PIRNR002786"/>
    </source>
</evidence>
<evidence type="ECO:0000313" key="13">
    <source>
        <dbReference type="EMBL" id="MBD7977383.1"/>
    </source>
</evidence>
<dbReference type="Pfam" id="PF21687">
    <property type="entry name" value="T2SSK_1st"/>
    <property type="match status" value="1"/>
</dbReference>
<evidence type="ECO:0000256" key="2">
    <source>
        <dbReference type="ARBA" id="ARBA00007246"/>
    </source>
</evidence>
<comment type="subcellular location">
    <subcellularLocation>
        <location evidence="1 10">Cell inner membrane</location>
    </subcellularLocation>
</comment>
<organism evidence="13 14">
    <name type="scientific">Serpens gallinarum</name>
    <dbReference type="NCBI Taxonomy" id="2763075"/>
    <lineage>
        <taxon>Bacteria</taxon>
        <taxon>Pseudomonadati</taxon>
        <taxon>Pseudomonadota</taxon>
        <taxon>Gammaproteobacteria</taxon>
        <taxon>Pseudomonadales</taxon>
        <taxon>Pseudomonadaceae</taxon>
        <taxon>Pseudomonas</taxon>
    </lineage>
</organism>
<evidence type="ECO:0000256" key="1">
    <source>
        <dbReference type="ARBA" id="ARBA00004533"/>
    </source>
</evidence>
<dbReference type="RefSeq" id="WP_251836145.1">
    <property type="nucleotide sequence ID" value="NZ_JACSQG010000003.1"/>
</dbReference>
<evidence type="ECO:0000259" key="12">
    <source>
        <dbReference type="Pfam" id="PF21687"/>
    </source>
</evidence>
<dbReference type="Proteomes" id="UP000611945">
    <property type="component" value="Unassembled WGS sequence"/>
</dbReference>
<dbReference type="InterPro" id="IPR045584">
    <property type="entry name" value="Pilin-like"/>
</dbReference>
<dbReference type="Gene3D" id="3.30.1300.30">
    <property type="entry name" value="GSPII I/J protein-like"/>
    <property type="match status" value="1"/>
</dbReference>
<keyword evidence="7" id="KW-0653">Protein transport</keyword>